<gene>
    <name evidence="1" type="ORF">UFOVP672_15</name>
</gene>
<reference evidence="1" key="1">
    <citation type="submission" date="2020-04" db="EMBL/GenBank/DDBJ databases">
        <authorList>
            <person name="Chiriac C."/>
            <person name="Salcher M."/>
            <person name="Ghai R."/>
            <person name="Kavagutti S V."/>
        </authorList>
    </citation>
    <scope>NUCLEOTIDE SEQUENCE</scope>
</reference>
<proteinExistence type="predicted"/>
<accession>A0A6J5NES1</accession>
<dbReference type="EMBL" id="LR796636">
    <property type="protein sequence ID" value="CAB4155498.1"/>
    <property type="molecule type" value="Genomic_DNA"/>
</dbReference>
<organism evidence="1">
    <name type="scientific">uncultured Caudovirales phage</name>
    <dbReference type="NCBI Taxonomy" id="2100421"/>
    <lineage>
        <taxon>Viruses</taxon>
        <taxon>Duplodnaviria</taxon>
        <taxon>Heunggongvirae</taxon>
        <taxon>Uroviricota</taxon>
        <taxon>Caudoviricetes</taxon>
        <taxon>Peduoviridae</taxon>
        <taxon>Maltschvirus</taxon>
        <taxon>Maltschvirus maltsch</taxon>
    </lineage>
</organism>
<protein>
    <submittedName>
        <fullName evidence="1">Uncharacterized protein</fullName>
    </submittedName>
</protein>
<evidence type="ECO:0000313" key="1">
    <source>
        <dbReference type="EMBL" id="CAB4155498.1"/>
    </source>
</evidence>
<sequence>MAEIEQGGSYFEDAKADQLTAAAAARVAAAKRISAAYFEVFNTPAGKIVLGDLMAKFGPERARYPLGNLGHHPHVQAAVRDGESNVMIEIKAAIERGGKPE</sequence>
<name>A0A6J5NES1_9CAUD</name>